<name>A0A5E5R7I3_PSEAI</name>
<dbReference type="InterPro" id="IPR011006">
    <property type="entry name" value="CheY-like_superfamily"/>
</dbReference>
<dbReference type="SUPFAM" id="SSF47226">
    <property type="entry name" value="Histidine-containing phosphotransfer domain, HPT domain"/>
    <property type="match status" value="1"/>
</dbReference>
<dbReference type="SMART" id="SM00073">
    <property type="entry name" value="HPT"/>
    <property type="match status" value="1"/>
</dbReference>
<feature type="domain" description="Response regulatory" evidence="5">
    <location>
        <begin position="108"/>
        <end position="226"/>
    </location>
</feature>
<dbReference type="SUPFAM" id="SSF52172">
    <property type="entry name" value="CheY-like"/>
    <property type="match status" value="2"/>
</dbReference>
<dbReference type="GO" id="GO:0005886">
    <property type="term" value="C:plasma membrane"/>
    <property type="evidence" value="ECO:0007669"/>
    <property type="project" value="UniProtKB-SubCell"/>
</dbReference>
<evidence type="ECO:0000256" key="2">
    <source>
        <dbReference type="ARBA" id="ARBA00023012"/>
    </source>
</evidence>
<dbReference type="FunFam" id="1.20.120.160:FF:000025">
    <property type="entry name" value="Sensory transduction histidine kinase"/>
    <property type="match status" value="1"/>
</dbReference>
<gene>
    <name evidence="7" type="primary">barA_5</name>
    <name evidence="7" type="ORF">TUEID40_04484</name>
</gene>
<evidence type="ECO:0000313" key="7">
    <source>
        <dbReference type="EMBL" id="VVH83289.1"/>
    </source>
</evidence>
<dbReference type="Gene3D" id="3.40.50.2300">
    <property type="match status" value="2"/>
</dbReference>
<dbReference type="Gene3D" id="1.20.120.160">
    <property type="entry name" value="HPT domain"/>
    <property type="match status" value="1"/>
</dbReference>
<evidence type="ECO:0000256" key="1">
    <source>
        <dbReference type="ARBA" id="ARBA00022553"/>
    </source>
</evidence>
<dbReference type="CDD" id="cd17546">
    <property type="entry name" value="REC_hyHK_CKI1_RcsC-like"/>
    <property type="match status" value="2"/>
</dbReference>
<evidence type="ECO:0000256" key="4">
    <source>
        <dbReference type="PROSITE-ProRule" id="PRU00169"/>
    </source>
</evidence>
<dbReference type="PANTHER" id="PTHR45339">
    <property type="entry name" value="HYBRID SIGNAL TRANSDUCTION HISTIDINE KINASE J"/>
    <property type="match status" value="1"/>
</dbReference>
<reference evidence="7" key="1">
    <citation type="submission" date="2019-09" db="EMBL/GenBank/DDBJ databases">
        <authorList>
            <person name="Gross C."/>
            <person name="Bohn E."/>
        </authorList>
    </citation>
    <scope>NUCLEOTIDE SEQUENCE</scope>
    <source>
        <strain evidence="7">ID40</strain>
    </source>
</reference>
<dbReference type="InterPro" id="IPR001789">
    <property type="entry name" value="Sig_transdc_resp-reg_receiver"/>
</dbReference>
<feature type="modified residue" description="4-aspartylphosphate" evidence="4">
    <location>
        <position position="159"/>
    </location>
</feature>
<dbReference type="SMART" id="SM00448">
    <property type="entry name" value="REC"/>
    <property type="match status" value="1"/>
</dbReference>
<proteinExistence type="predicted"/>
<dbReference type="AlphaFoldDB" id="A0A5E5R7I3"/>
<dbReference type="PROSITE" id="PS50110">
    <property type="entry name" value="RESPONSE_REGULATORY"/>
    <property type="match status" value="2"/>
</dbReference>
<protein>
    <submittedName>
        <fullName evidence="7">Signal transduction histidine-protein kinase BarA</fullName>
        <ecNumber evidence="7">2.7.13.3</ecNumber>
    </submittedName>
</protein>
<keyword evidence="2" id="KW-0902">Two-component regulatory system</keyword>
<dbReference type="GO" id="GO:0000160">
    <property type="term" value="P:phosphorelay signal transduction system"/>
    <property type="evidence" value="ECO:0007669"/>
    <property type="project" value="UniProtKB-KW"/>
</dbReference>
<dbReference type="Pfam" id="PF00072">
    <property type="entry name" value="Response_reg"/>
    <property type="match status" value="2"/>
</dbReference>
<dbReference type="InterPro" id="IPR036641">
    <property type="entry name" value="HPT_dom_sf"/>
</dbReference>
<dbReference type="PANTHER" id="PTHR45339:SF3">
    <property type="entry name" value="HISTIDINE KINASE"/>
    <property type="match status" value="1"/>
</dbReference>
<accession>A0A5E5R7I3</accession>
<keyword evidence="7" id="KW-0808">Transferase</keyword>
<evidence type="ECO:0000256" key="3">
    <source>
        <dbReference type="PROSITE-ProRule" id="PRU00110"/>
    </source>
</evidence>
<keyword evidence="7" id="KW-0418">Kinase</keyword>
<organism evidence="7">
    <name type="scientific">Pseudomonas aeruginosa</name>
    <dbReference type="NCBI Taxonomy" id="287"/>
    <lineage>
        <taxon>Bacteria</taxon>
        <taxon>Pseudomonadati</taxon>
        <taxon>Pseudomonadota</taxon>
        <taxon>Gammaproteobacteria</taxon>
        <taxon>Pseudomonadales</taxon>
        <taxon>Pseudomonadaceae</taxon>
        <taxon>Pseudomonas</taxon>
    </lineage>
</organism>
<feature type="modified residue" description="Phosphohistidine" evidence="3">
    <location>
        <position position="297"/>
    </location>
</feature>
<evidence type="ECO:0000259" key="6">
    <source>
        <dbReference type="PROSITE" id="PS50894"/>
    </source>
</evidence>
<sequence length="366" mass="39088">MAEGRRYDVVLMDWRMPDLDGLSAAQLIRQLQGDLPPPMVIMITAYGREVLADARDHSAPPFVDFLTKPVTPKQLADSVLHALHGEQGAPANPPPRPVERTQRLRGVRLLVVEDNALNRQVAAELLSSEGARVALADGGLAGVQQVLEASVPFDAVLMDMQMPDIDGLEATRRIRADGRFAGLPILAMTANASLADREACLAAGMNDHVAKPIDKERLVLCLLGHLGRSGARGAPATAADAGELVEARGDIVGRFGGSLELIVQVLRRFVPDMQDLFAQLERQLGEGDVQGSAATLHTIKGSASTVGASALAGRASELEQALRRADPRRGMEILAGIRLDELRTLCDACLLRLQAMFGDVQAESAS</sequence>
<dbReference type="CDD" id="cd00088">
    <property type="entry name" value="HPT"/>
    <property type="match status" value="1"/>
</dbReference>
<dbReference type="GO" id="GO:0005524">
    <property type="term" value="F:ATP binding"/>
    <property type="evidence" value="ECO:0007669"/>
    <property type="project" value="UniProtKB-KW"/>
</dbReference>
<feature type="domain" description="Response regulatory" evidence="5">
    <location>
        <begin position="1"/>
        <end position="83"/>
    </location>
</feature>
<dbReference type="EC" id="2.7.13.3" evidence="7"/>
<dbReference type="EMBL" id="LR700248">
    <property type="protein sequence ID" value="VVH83289.1"/>
    <property type="molecule type" value="Genomic_DNA"/>
</dbReference>
<evidence type="ECO:0000259" key="5">
    <source>
        <dbReference type="PROSITE" id="PS50110"/>
    </source>
</evidence>
<dbReference type="RefSeq" id="WP_074247466.1">
    <property type="nucleotide sequence ID" value="NZ_JBLADQ010000126.1"/>
</dbReference>
<dbReference type="Pfam" id="PF01627">
    <property type="entry name" value="Hpt"/>
    <property type="match status" value="1"/>
</dbReference>
<dbReference type="GO" id="GO:0004673">
    <property type="term" value="F:protein histidine kinase activity"/>
    <property type="evidence" value="ECO:0007669"/>
    <property type="project" value="UniProtKB-EC"/>
</dbReference>
<keyword evidence="1 4" id="KW-0597">Phosphoprotein</keyword>
<feature type="modified residue" description="4-aspartylphosphate" evidence="4">
    <location>
        <position position="13"/>
    </location>
</feature>
<dbReference type="PROSITE" id="PS50894">
    <property type="entry name" value="HPT"/>
    <property type="match status" value="1"/>
</dbReference>
<dbReference type="InterPro" id="IPR008207">
    <property type="entry name" value="Sig_transdc_His_kin_Hpt_dom"/>
</dbReference>
<feature type="domain" description="HPt" evidence="6">
    <location>
        <begin position="258"/>
        <end position="360"/>
    </location>
</feature>